<dbReference type="InterPro" id="IPR012337">
    <property type="entry name" value="RNaseH-like_sf"/>
</dbReference>
<organism evidence="13">
    <name type="scientific">Desulfatirhabdium butyrativorans</name>
    <dbReference type="NCBI Taxonomy" id="340467"/>
    <lineage>
        <taxon>Bacteria</taxon>
        <taxon>Pseudomonadati</taxon>
        <taxon>Thermodesulfobacteriota</taxon>
        <taxon>Desulfobacteria</taxon>
        <taxon>Desulfobacterales</taxon>
        <taxon>Desulfatirhabdiaceae</taxon>
        <taxon>Desulfatirhabdium</taxon>
    </lineage>
</organism>
<accession>A0A7C4VSE2</accession>
<feature type="region of interest" description="Disordered" evidence="11">
    <location>
        <begin position="16"/>
        <end position="36"/>
    </location>
</feature>
<dbReference type="InterPro" id="IPR036397">
    <property type="entry name" value="RNaseH_sf"/>
</dbReference>
<comment type="cofactor">
    <cofactor evidence="2">
        <name>Mg(2+)</name>
        <dbReference type="ChEBI" id="CHEBI:18420"/>
    </cofactor>
</comment>
<evidence type="ECO:0000256" key="7">
    <source>
        <dbReference type="ARBA" id="ARBA00022723"/>
    </source>
</evidence>
<evidence type="ECO:0000256" key="3">
    <source>
        <dbReference type="ARBA" id="ARBA00005300"/>
    </source>
</evidence>
<evidence type="ECO:0000256" key="10">
    <source>
        <dbReference type="ARBA" id="ARBA00022842"/>
    </source>
</evidence>
<keyword evidence="7" id="KW-0479">Metal-binding</keyword>
<feature type="compositionally biased region" description="Polar residues" evidence="11">
    <location>
        <begin position="22"/>
        <end position="35"/>
    </location>
</feature>
<reference evidence="13" key="1">
    <citation type="journal article" date="2020" name="mSystems">
        <title>Genome- and Community-Level Interaction Insights into Carbon Utilization and Element Cycling Functions of Hydrothermarchaeota in Hydrothermal Sediment.</title>
        <authorList>
            <person name="Zhou Z."/>
            <person name="Liu Y."/>
            <person name="Xu W."/>
            <person name="Pan J."/>
            <person name="Luo Z.H."/>
            <person name="Li M."/>
        </authorList>
    </citation>
    <scope>NUCLEOTIDE SEQUENCE [LARGE SCALE GENOMIC DNA]</scope>
    <source>
        <strain evidence="13">SpSt-477</strain>
    </source>
</reference>
<keyword evidence="8" id="KW-0255">Endonuclease</keyword>
<comment type="similarity">
    <text evidence="3">Belongs to the RNase H family.</text>
</comment>
<name>A0A7C4VSE2_9BACT</name>
<gene>
    <name evidence="13" type="ORF">ENS29_16335</name>
</gene>
<proteinExistence type="inferred from homology"/>
<comment type="subunit">
    <text evidence="4">Monomer.</text>
</comment>
<dbReference type="InterPro" id="IPR002156">
    <property type="entry name" value="RNaseH_domain"/>
</dbReference>
<dbReference type="EMBL" id="DSUH01000374">
    <property type="protein sequence ID" value="HGU34393.1"/>
    <property type="molecule type" value="Genomic_DNA"/>
</dbReference>
<feature type="domain" description="RNase H type-1" evidence="12">
    <location>
        <begin position="35"/>
        <end position="165"/>
    </location>
</feature>
<evidence type="ECO:0000256" key="9">
    <source>
        <dbReference type="ARBA" id="ARBA00022801"/>
    </source>
</evidence>
<evidence type="ECO:0000256" key="8">
    <source>
        <dbReference type="ARBA" id="ARBA00022759"/>
    </source>
</evidence>
<keyword evidence="6" id="KW-0540">Nuclease</keyword>
<dbReference type="Gene3D" id="3.30.420.10">
    <property type="entry name" value="Ribonuclease H-like superfamily/Ribonuclease H"/>
    <property type="match status" value="1"/>
</dbReference>
<dbReference type="InterPro" id="IPR050092">
    <property type="entry name" value="RNase_H"/>
</dbReference>
<evidence type="ECO:0000259" key="12">
    <source>
        <dbReference type="PROSITE" id="PS50879"/>
    </source>
</evidence>
<evidence type="ECO:0000256" key="6">
    <source>
        <dbReference type="ARBA" id="ARBA00022722"/>
    </source>
</evidence>
<protein>
    <recommendedName>
        <fullName evidence="5">ribonuclease H</fullName>
        <ecNumber evidence="5">3.1.26.4</ecNumber>
    </recommendedName>
</protein>
<dbReference type="GO" id="GO:0003676">
    <property type="term" value="F:nucleic acid binding"/>
    <property type="evidence" value="ECO:0007669"/>
    <property type="project" value="InterPro"/>
</dbReference>
<comment type="caution">
    <text evidence="13">The sequence shown here is derived from an EMBL/GenBank/DDBJ whole genome shotgun (WGS) entry which is preliminary data.</text>
</comment>
<evidence type="ECO:0000256" key="2">
    <source>
        <dbReference type="ARBA" id="ARBA00001946"/>
    </source>
</evidence>
<dbReference type="PANTHER" id="PTHR10642:SF26">
    <property type="entry name" value="RIBONUCLEASE H1"/>
    <property type="match status" value="1"/>
</dbReference>
<dbReference type="GO" id="GO:0046872">
    <property type="term" value="F:metal ion binding"/>
    <property type="evidence" value="ECO:0007669"/>
    <property type="project" value="UniProtKB-KW"/>
</dbReference>
<sequence length="180" mass="19421">MAGSARGLRSLPLKLSALPQGTGDNKVSEEQQASPQEAIEVYTDGAASGNPGPAGIGIFMRYRGKTKEISRYIGITTNNVAELTAIETALSAIRKPELPVILYTDSGYALGLLTMNWKAKKNVDLVARIRKLMSRFKHLKIVKVPGHCGVEGNEIADKLATSAITNRVADALREMKQSLE</sequence>
<dbReference type="CDD" id="cd09278">
    <property type="entry name" value="RNase_HI_prokaryote_like"/>
    <property type="match status" value="1"/>
</dbReference>
<dbReference type="Pfam" id="PF00075">
    <property type="entry name" value="RNase_H"/>
    <property type="match status" value="1"/>
</dbReference>
<evidence type="ECO:0000256" key="4">
    <source>
        <dbReference type="ARBA" id="ARBA00011245"/>
    </source>
</evidence>
<dbReference type="PANTHER" id="PTHR10642">
    <property type="entry name" value="RIBONUCLEASE H1"/>
    <property type="match status" value="1"/>
</dbReference>
<keyword evidence="10" id="KW-0460">Magnesium</keyword>
<dbReference type="GO" id="GO:0004523">
    <property type="term" value="F:RNA-DNA hybrid ribonuclease activity"/>
    <property type="evidence" value="ECO:0007669"/>
    <property type="project" value="UniProtKB-EC"/>
</dbReference>
<dbReference type="GO" id="GO:0043137">
    <property type="term" value="P:DNA replication, removal of RNA primer"/>
    <property type="evidence" value="ECO:0007669"/>
    <property type="project" value="TreeGrafter"/>
</dbReference>
<dbReference type="PROSITE" id="PS50879">
    <property type="entry name" value="RNASE_H_1"/>
    <property type="match status" value="1"/>
</dbReference>
<keyword evidence="9" id="KW-0378">Hydrolase</keyword>
<dbReference type="SUPFAM" id="SSF53098">
    <property type="entry name" value="Ribonuclease H-like"/>
    <property type="match status" value="1"/>
</dbReference>
<evidence type="ECO:0000313" key="13">
    <source>
        <dbReference type="EMBL" id="HGU34393.1"/>
    </source>
</evidence>
<dbReference type="InterPro" id="IPR022892">
    <property type="entry name" value="RNaseHI"/>
</dbReference>
<comment type="catalytic activity">
    <reaction evidence="1">
        <text>Endonucleolytic cleavage to 5'-phosphomonoester.</text>
        <dbReference type="EC" id="3.1.26.4"/>
    </reaction>
</comment>
<evidence type="ECO:0000256" key="5">
    <source>
        <dbReference type="ARBA" id="ARBA00012180"/>
    </source>
</evidence>
<dbReference type="EC" id="3.1.26.4" evidence="5"/>
<evidence type="ECO:0000256" key="1">
    <source>
        <dbReference type="ARBA" id="ARBA00000077"/>
    </source>
</evidence>
<evidence type="ECO:0000256" key="11">
    <source>
        <dbReference type="SAM" id="MobiDB-lite"/>
    </source>
</evidence>
<dbReference type="AlphaFoldDB" id="A0A7C4VSE2"/>